<evidence type="ECO:0000313" key="1">
    <source>
        <dbReference type="EMBL" id="KAE9588897.1"/>
    </source>
</evidence>
<dbReference type="Proteomes" id="UP000447434">
    <property type="component" value="Chromosome 22"/>
</dbReference>
<dbReference type="AlphaFoldDB" id="A0A6A4NQM0"/>
<gene>
    <name evidence="1" type="ORF">Lalb_Chr22g0360451</name>
</gene>
<proteinExistence type="predicted"/>
<organism evidence="1 2">
    <name type="scientific">Lupinus albus</name>
    <name type="common">White lupine</name>
    <name type="synonym">Lupinus termis</name>
    <dbReference type="NCBI Taxonomy" id="3870"/>
    <lineage>
        <taxon>Eukaryota</taxon>
        <taxon>Viridiplantae</taxon>
        <taxon>Streptophyta</taxon>
        <taxon>Embryophyta</taxon>
        <taxon>Tracheophyta</taxon>
        <taxon>Spermatophyta</taxon>
        <taxon>Magnoliopsida</taxon>
        <taxon>eudicotyledons</taxon>
        <taxon>Gunneridae</taxon>
        <taxon>Pentapetalae</taxon>
        <taxon>rosids</taxon>
        <taxon>fabids</taxon>
        <taxon>Fabales</taxon>
        <taxon>Fabaceae</taxon>
        <taxon>Papilionoideae</taxon>
        <taxon>50 kb inversion clade</taxon>
        <taxon>genistoids sensu lato</taxon>
        <taxon>core genistoids</taxon>
        <taxon>Genisteae</taxon>
        <taxon>Lupinus</taxon>
    </lineage>
</organism>
<protein>
    <submittedName>
        <fullName evidence="1">Uncharacterized protein</fullName>
    </submittedName>
</protein>
<keyword evidence="2" id="KW-1185">Reference proteome</keyword>
<comment type="caution">
    <text evidence="1">The sequence shown here is derived from an EMBL/GenBank/DDBJ whole genome shotgun (WGS) entry which is preliminary data.</text>
</comment>
<reference evidence="2" key="1">
    <citation type="journal article" date="2020" name="Nat. Commun.">
        <title>Genome sequence of the cluster root forming white lupin.</title>
        <authorList>
            <person name="Hufnagel B."/>
            <person name="Marques A."/>
            <person name="Soriano A."/>
            <person name="Marques L."/>
            <person name="Divol F."/>
            <person name="Doumas P."/>
            <person name="Sallet E."/>
            <person name="Mancinotti D."/>
            <person name="Carrere S."/>
            <person name="Marande W."/>
            <person name="Arribat S."/>
            <person name="Keller J."/>
            <person name="Huneau C."/>
            <person name="Blein T."/>
            <person name="Aime D."/>
            <person name="Laguerre M."/>
            <person name="Taylor J."/>
            <person name="Schubert V."/>
            <person name="Nelson M."/>
            <person name="Geu-Flores F."/>
            <person name="Crespi M."/>
            <person name="Gallardo-Guerrero K."/>
            <person name="Delaux P.-M."/>
            <person name="Salse J."/>
            <person name="Berges H."/>
            <person name="Guyot R."/>
            <person name="Gouzy J."/>
            <person name="Peret B."/>
        </authorList>
    </citation>
    <scope>NUCLEOTIDE SEQUENCE [LARGE SCALE GENOMIC DNA]</scope>
    <source>
        <strain evidence="2">cv. Amiga</strain>
    </source>
</reference>
<accession>A0A6A4NQM0</accession>
<dbReference type="EMBL" id="WOCE01000022">
    <property type="protein sequence ID" value="KAE9588897.1"/>
    <property type="molecule type" value="Genomic_DNA"/>
</dbReference>
<evidence type="ECO:0000313" key="2">
    <source>
        <dbReference type="Proteomes" id="UP000447434"/>
    </source>
</evidence>
<name>A0A6A4NQM0_LUPAL</name>
<sequence length="52" mass="5859">MKEGGTTQCTTLARKWCMGKVDVCSLCQSHSHLICDSLWYRCGYVVRVTLSC</sequence>